<feature type="coiled-coil region" evidence="1">
    <location>
        <begin position="20"/>
        <end position="47"/>
    </location>
</feature>
<accession>A0ABS5F4A9</accession>
<keyword evidence="3" id="KW-1185">Reference proteome</keyword>
<proteinExistence type="predicted"/>
<dbReference type="Proteomes" id="UP001196870">
    <property type="component" value="Unassembled WGS sequence"/>
</dbReference>
<comment type="caution">
    <text evidence="2">The sequence shown here is derived from an EMBL/GenBank/DDBJ whole genome shotgun (WGS) entry which is preliminary data.</text>
</comment>
<protein>
    <submittedName>
        <fullName evidence="2">ABC transporter permease</fullName>
    </submittedName>
</protein>
<gene>
    <name evidence="2" type="ORF">GXW71_23605</name>
</gene>
<evidence type="ECO:0000313" key="2">
    <source>
        <dbReference type="EMBL" id="MBR0667363.1"/>
    </source>
</evidence>
<organism evidence="2 3">
    <name type="scientific">Plastoroseomonas hellenica</name>
    <dbReference type="NCBI Taxonomy" id="2687306"/>
    <lineage>
        <taxon>Bacteria</taxon>
        <taxon>Pseudomonadati</taxon>
        <taxon>Pseudomonadota</taxon>
        <taxon>Alphaproteobacteria</taxon>
        <taxon>Acetobacterales</taxon>
        <taxon>Acetobacteraceae</taxon>
        <taxon>Plastoroseomonas</taxon>
    </lineage>
</organism>
<evidence type="ECO:0000313" key="3">
    <source>
        <dbReference type="Proteomes" id="UP001196870"/>
    </source>
</evidence>
<reference evidence="3" key="1">
    <citation type="journal article" date="2021" name="Syst. Appl. Microbiol.">
        <title>Roseomonas hellenica sp. nov., isolated from roots of wild-growing Alkanna tinctoria.</title>
        <authorList>
            <person name="Rat A."/>
            <person name="Naranjo H.D."/>
            <person name="Lebbe L."/>
            <person name="Cnockaert M."/>
            <person name="Krigas N."/>
            <person name="Grigoriadou K."/>
            <person name="Maloupa E."/>
            <person name="Willems A."/>
        </authorList>
    </citation>
    <scope>NUCLEOTIDE SEQUENCE [LARGE SCALE GENOMIC DNA]</scope>
    <source>
        <strain evidence="3">LMG 31523</strain>
    </source>
</reference>
<dbReference type="EMBL" id="JAAGBB010000033">
    <property type="protein sequence ID" value="MBR0667363.1"/>
    <property type="molecule type" value="Genomic_DNA"/>
</dbReference>
<sequence>MFRPLTLLSLVAAAGAGYYLYQVKQSVAQLDRELRDVRRQTETAMERTQVLRAEWAMLNEPDRLRQVVQRTLTLEPMTPGQFVRFSDLSRRTGAPQVFAGAPSLFAAPRAAEPDAVAMAAAPAAPAPTPPPPATATAV</sequence>
<feature type="non-terminal residue" evidence="2">
    <location>
        <position position="138"/>
    </location>
</feature>
<name>A0ABS5F4A9_9PROT</name>
<evidence type="ECO:0000256" key="1">
    <source>
        <dbReference type="SAM" id="Coils"/>
    </source>
</evidence>
<keyword evidence="1" id="KW-0175">Coiled coil</keyword>